<organism evidence="5 6">
    <name type="scientific">Oidiodendron maius (strain Zn)</name>
    <dbReference type="NCBI Taxonomy" id="913774"/>
    <lineage>
        <taxon>Eukaryota</taxon>
        <taxon>Fungi</taxon>
        <taxon>Dikarya</taxon>
        <taxon>Ascomycota</taxon>
        <taxon>Pezizomycotina</taxon>
        <taxon>Leotiomycetes</taxon>
        <taxon>Leotiomycetes incertae sedis</taxon>
        <taxon>Myxotrichaceae</taxon>
        <taxon>Oidiodendron</taxon>
    </lineage>
</organism>
<dbReference type="PROSITE" id="PS00122">
    <property type="entry name" value="CARBOXYLESTERASE_B_1"/>
    <property type="match status" value="1"/>
</dbReference>
<gene>
    <name evidence="5" type="ORF">OIDMADRAFT_157832</name>
</gene>
<dbReference type="Pfam" id="PF00135">
    <property type="entry name" value="COesterase"/>
    <property type="match status" value="1"/>
</dbReference>
<protein>
    <recommendedName>
        <fullName evidence="3">Carboxylic ester hydrolase</fullName>
        <ecNumber evidence="3">3.1.1.-</ecNumber>
    </recommendedName>
</protein>
<dbReference type="EC" id="3.1.1.-" evidence="3"/>
<feature type="signal peptide" evidence="3">
    <location>
        <begin position="1"/>
        <end position="17"/>
    </location>
</feature>
<dbReference type="ESTHER" id="9pezi-a0a0c3hsg8">
    <property type="family name" value="Fungal_carboxylesterase_lipase"/>
</dbReference>
<dbReference type="PANTHER" id="PTHR11559">
    <property type="entry name" value="CARBOXYLESTERASE"/>
    <property type="match status" value="1"/>
</dbReference>
<dbReference type="OrthoDB" id="408631at2759"/>
<feature type="domain" description="Carboxylesterase type B" evidence="4">
    <location>
        <begin position="28"/>
        <end position="479"/>
    </location>
</feature>
<evidence type="ECO:0000259" key="4">
    <source>
        <dbReference type="Pfam" id="PF00135"/>
    </source>
</evidence>
<evidence type="ECO:0000313" key="6">
    <source>
        <dbReference type="Proteomes" id="UP000054321"/>
    </source>
</evidence>
<dbReference type="HOGENOM" id="CLU_006586_15_0_1"/>
<dbReference type="InterPro" id="IPR050309">
    <property type="entry name" value="Type-B_Carboxylest/Lipase"/>
</dbReference>
<dbReference type="InterPro" id="IPR019826">
    <property type="entry name" value="Carboxylesterase_B_AS"/>
</dbReference>
<dbReference type="InParanoid" id="A0A0C3HSG8"/>
<dbReference type="PROSITE" id="PS00941">
    <property type="entry name" value="CARBOXYLESTERASE_B_2"/>
    <property type="match status" value="1"/>
</dbReference>
<proteinExistence type="inferred from homology"/>
<evidence type="ECO:0000313" key="5">
    <source>
        <dbReference type="EMBL" id="KIN05177.1"/>
    </source>
</evidence>
<keyword evidence="2 3" id="KW-0378">Hydrolase</keyword>
<dbReference type="InterPro" id="IPR019819">
    <property type="entry name" value="Carboxylesterase_B_CS"/>
</dbReference>
<dbReference type="STRING" id="913774.A0A0C3HSG8"/>
<reference evidence="5 6" key="1">
    <citation type="submission" date="2014-04" db="EMBL/GenBank/DDBJ databases">
        <authorList>
            <consortium name="DOE Joint Genome Institute"/>
            <person name="Kuo A."/>
            <person name="Martino E."/>
            <person name="Perotto S."/>
            <person name="Kohler A."/>
            <person name="Nagy L.G."/>
            <person name="Floudas D."/>
            <person name="Copeland A."/>
            <person name="Barry K.W."/>
            <person name="Cichocki N."/>
            <person name="Veneault-Fourrey C."/>
            <person name="LaButti K."/>
            <person name="Lindquist E.A."/>
            <person name="Lipzen A."/>
            <person name="Lundell T."/>
            <person name="Morin E."/>
            <person name="Murat C."/>
            <person name="Sun H."/>
            <person name="Tunlid A."/>
            <person name="Henrissat B."/>
            <person name="Grigoriev I.V."/>
            <person name="Hibbett D.S."/>
            <person name="Martin F."/>
            <person name="Nordberg H.P."/>
            <person name="Cantor M.N."/>
            <person name="Hua S.X."/>
        </authorList>
    </citation>
    <scope>NUCLEOTIDE SEQUENCE [LARGE SCALE GENOMIC DNA]</scope>
    <source>
        <strain evidence="5 6">Zn</strain>
    </source>
</reference>
<sequence>MLWSVLFLLAAVAASLANPHPQPRPSAVIAEGVVVGTTTSLPAATATINKFLGMPFAQSPPQRFALPQPPERFRGQWDASQFKDSCTQQFNFPEASRNITMVAFNTPPPQESEDCLYLNVFAPSSPPPPGGYPVMFWIYGGALQFGNAGQPGYDGSSLASFYNVIVVTSNYRTNVFGFPSAPSLPITQRNLGFYDQRAGLAWVQQNIHAFGGDREKVTIFGQSAGAESCDALLLTFPPPSKPPFRAAILESGSAGANAGADPDNATAWDTLLNGLGCSPNARDAGLSCARSKPATTIQNIIEEQALTFSPVADGITFPKSTNGRVTGAIARVPVMVGTTRNDSSFFVLGETDFTAVVQAALPGNVSAQQAAEKVFGVGGTLGLDSVFDAISVFSSTQGLCSTSQLVAQSAALVPTFQYLFDANFPNYQPLASLGINLGAFHSAEIPMVFGTYSRSGDTAQEVALSQYVQSAWAGFATNPVNGPGWNQVGTFGGDDFGLLGTAGSSGVTVLPRSDVLDLCSLVSL</sequence>
<dbReference type="Proteomes" id="UP000054321">
    <property type="component" value="Unassembled WGS sequence"/>
</dbReference>
<dbReference type="GO" id="GO:0016787">
    <property type="term" value="F:hydrolase activity"/>
    <property type="evidence" value="ECO:0007669"/>
    <property type="project" value="UniProtKB-KW"/>
</dbReference>
<dbReference type="AlphaFoldDB" id="A0A0C3HSG8"/>
<dbReference type="EMBL" id="KN832872">
    <property type="protein sequence ID" value="KIN05177.1"/>
    <property type="molecule type" value="Genomic_DNA"/>
</dbReference>
<accession>A0A0C3HSG8</accession>
<keyword evidence="6" id="KW-1185">Reference proteome</keyword>
<dbReference type="InterPro" id="IPR029058">
    <property type="entry name" value="AB_hydrolase_fold"/>
</dbReference>
<feature type="chain" id="PRO_5005111311" description="Carboxylic ester hydrolase" evidence="3">
    <location>
        <begin position="18"/>
        <end position="524"/>
    </location>
</feature>
<evidence type="ECO:0000256" key="2">
    <source>
        <dbReference type="ARBA" id="ARBA00022801"/>
    </source>
</evidence>
<dbReference type="Gene3D" id="3.40.50.1820">
    <property type="entry name" value="alpha/beta hydrolase"/>
    <property type="match status" value="1"/>
</dbReference>
<comment type="similarity">
    <text evidence="1 3">Belongs to the type-B carboxylesterase/lipase family.</text>
</comment>
<name>A0A0C3HSG8_OIDMZ</name>
<evidence type="ECO:0000256" key="1">
    <source>
        <dbReference type="ARBA" id="ARBA00005964"/>
    </source>
</evidence>
<reference evidence="6" key="2">
    <citation type="submission" date="2015-01" db="EMBL/GenBank/DDBJ databases">
        <title>Evolutionary Origins and Diversification of the Mycorrhizal Mutualists.</title>
        <authorList>
            <consortium name="DOE Joint Genome Institute"/>
            <consortium name="Mycorrhizal Genomics Consortium"/>
            <person name="Kohler A."/>
            <person name="Kuo A."/>
            <person name="Nagy L.G."/>
            <person name="Floudas D."/>
            <person name="Copeland A."/>
            <person name="Barry K.W."/>
            <person name="Cichocki N."/>
            <person name="Veneault-Fourrey C."/>
            <person name="LaButti K."/>
            <person name="Lindquist E.A."/>
            <person name="Lipzen A."/>
            <person name="Lundell T."/>
            <person name="Morin E."/>
            <person name="Murat C."/>
            <person name="Riley R."/>
            <person name="Ohm R."/>
            <person name="Sun H."/>
            <person name="Tunlid A."/>
            <person name="Henrissat B."/>
            <person name="Grigoriev I.V."/>
            <person name="Hibbett D.S."/>
            <person name="Martin F."/>
        </authorList>
    </citation>
    <scope>NUCLEOTIDE SEQUENCE [LARGE SCALE GENOMIC DNA]</scope>
    <source>
        <strain evidence="6">Zn</strain>
    </source>
</reference>
<dbReference type="SUPFAM" id="SSF53474">
    <property type="entry name" value="alpha/beta-Hydrolases"/>
    <property type="match status" value="1"/>
</dbReference>
<keyword evidence="3" id="KW-0732">Signal</keyword>
<dbReference type="InterPro" id="IPR002018">
    <property type="entry name" value="CarbesteraseB"/>
</dbReference>
<evidence type="ECO:0000256" key="3">
    <source>
        <dbReference type="RuleBase" id="RU361235"/>
    </source>
</evidence>